<accession>A0A919MMQ9</accession>
<comment type="caution">
    <text evidence="2">The sequence shown here is derived from an EMBL/GenBank/DDBJ whole genome shotgun (WGS) entry which is preliminary data.</text>
</comment>
<dbReference type="RefSeq" id="WP_239130470.1">
    <property type="nucleotide sequence ID" value="NZ_BAAAYJ010000049.1"/>
</dbReference>
<evidence type="ECO:0000313" key="2">
    <source>
        <dbReference type="EMBL" id="GIE50796.1"/>
    </source>
</evidence>
<gene>
    <name evidence="2" type="ORF">Ani05nite_43300</name>
</gene>
<name>A0A919MMQ9_9ACTN</name>
<proteinExistence type="predicted"/>
<dbReference type="AlphaFoldDB" id="A0A919MMQ9"/>
<dbReference type="EMBL" id="BOMQ01000052">
    <property type="protein sequence ID" value="GIE50796.1"/>
    <property type="molecule type" value="Genomic_DNA"/>
</dbReference>
<dbReference type="Proteomes" id="UP000647172">
    <property type="component" value="Unassembled WGS sequence"/>
</dbReference>
<reference evidence="2" key="1">
    <citation type="submission" date="2021-01" db="EMBL/GenBank/DDBJ databases">
        <title>Whole genome shotgun sequence of Actinoplanes nipponensis NBRC 14063.</title>
        <authorList>
            <person name="Komaki H."/>
            <person name="Tamura T."/>
        </authorList>
    </citation>
    <scope>NUCLEOTIDE SEQUENCE</scope>
    <source>
        <strain evidence="2">NBRC 14063</strain>
    </source>
</reference>
<keyword evidence="3" id="KW-1185">Reference proteome</keyword>
<evidence type="ECO:0000256" key="1">
    <source>
        <dbReference type="SAM" id="MobiDB-lite"/>
    </source>
</evidence>
<sequence>MCSAPGAEHAWQALPTVRPGPARGGGADATVVIDPGRTRQRYTGVGFSLDETSVSNLWKLTPAERDRGPQAR</sequence>
<organism evidence="2 3">
    <name type="scientific">Actinoplanes nipponensis</name>
    <dbReference type="NCBI Taxonomy" id="135950"/>
    <lineage>
        <taxon>Bacteria</taxon>
        <taxon>Bacillati</taxon>
        <taxon>Actinomycetota</taxon>
        <taxon>Actinomycetes</taxon>
        <taxon>Micromonosporales</taxon>
        <taxon>Micromonosporaceae</taxon>
        <taxon>Actinoplanes</taxon>
    </lineage>
</organism>
<feature type="region of interest" description="Disordered" evidence="1">
    <location>
        <begin position="1"/>
        <end position="31"/>
    </location>
</feature>
<protein>
    <submittedName>
        <fullName evidence="2">Uncharacterized protein</fullName>
    </submittedName>
</protein>
<evidence type="ECO:0000313" key="3">
    <source>
        <dbReference type="Proteomes" id="UP000647172"/>
    </source>
</evidence>